<dbReference type="InterPro" id="IPR014284">
    <property type="entry name" value="RNA_pol_sigma-70_dom"/>
</dbReference>
<dbReference type="InterPro" id="IPR013325">
    <property type="entry name" value="RNA_pol_sigma_r2"/>
</dbReference>
<gene>
    <name evidence="9" type="ORF">JOF54_001625</name>
</gene>
<evidence type="ECO:0000313" key="10">
    <source>
        <dbReference type="Proteomes" id="UP000758168"/>
    </source>
</evidence>
<accession>A0ABS4Z6M7</accession>
<dbReference type="RefSeq" id="WP_210054607.1">
    <property type="nucleotide sequence ID" value="NZ_BAAAMH010000025.1"/>
</dbReference>
<evidence type="ECO:0000313" key="9">
    <source>
        <dbReference type="EMBL" id="MBP2416703.1"/>
    </source>
</evidence>
<comment type="similarity">
    <text evidence="1">Belongs to the sigma-70 factor family. ECF subfamily.</text>
</comment>
<dbReference type="Gene3D" id="1.10.10.10">
    <property type="entry name" value="Winged helix-like DNA-binding domain superfamily/Winged helix DNA-binding domain"/>
    <property type="match status" value="1"/>
</dbReference>
<dbReference type="InterPro" id="IPR036388">
    <property type="entry name" value="WH-like_DNA-bd_sf"/>
</dbReference>
<feature type="domain" description="RNA polymerase sigma-70 region 2" evidence="7">
    <location>
        <begin position="10"/>
        <end position="76"/>
    </location>
</feature>
<keyword evidence="4" id="KW-0238">DNA-binding</keyword>
<organism evidence="9 10">
    <name type="scientific">Microlunatus capsulatus</name>
    <dbReference type="NCBI Taxonomy" id="99117"/>
    <lineage>
        <taxon>Bacteria</taxon>
        <taxon>Bacillati</taxon>
        <taxon>Actinomycetota</taxon>
        <taxon>Actinomycetes</taxon>
        <taxon>Propionibacteriales</taxon>
        <taxon>Propionibacteriaceae</taxon>
        <taxon>Microlunatus</taxon>
    </lineage>
</organism>
<dbReference type="InterPro" id="IPR013249">
    <property type="entry name" value="RNA_pol_sigma70_r4_t2"/>
</dbReference>
<feature type="region of interest" description="Disordered" evidence="6">
    <location>
        <begin position="152"/>
        <end position="176"/>
    </location>
</feature>
<dbReference type="SUPFAM" id="SSF88659">
    <property type="entry name" value="Sigma3 and sigma4 domains of RNA polymerase sigma factors"/>
    <property type="match status" value="1"/>
</dbReference>
<keyword evidence="5" id="KW-0804">Transcription</keyword>
<evidence type="ECO:0000256" key="5">
    <source>
        <dbReference type="ARBA" id="ARBA00023163"/>
    </source>
</evidence>
<evidence type="ECO:0000256" key="1">
    <source>
        <dbReference type="ARBA" id="ARBA00010641"/>
    </source>
</evidence>
<evidence type="ECO:0000256" key="6">
    <source>
        <dbReference type="SAM" id="MobiDB-lite"/>
    </source>
</evidence>
<dbReference type="InterPro" id="IPR007627">
    <property type="entry name" value="RNA_pol_sigma70_r2"/>
</dbReference>
<dbReference type="NCBIfam" id="TIGR02937">
    <property type="entry name" value="sigma70-ECF"/>
    <property type="match status" value="1"/>
</dbReference>
<evidence type="ECO:0000256" key="2">
    <source>
        <dbReference type="ARBA" id="ARBA00023015"/>
    </source>
</evidence>
<dbReference type="EMBL" id="JAGIOB010000001">
    <property type="protein sequence ID" value="MBP2416703.1"/>
    <property type="molecule type" value="Genomic_DNA"/>
</dbReference>
<dbReference type="Pfam" id="PF04542">
    <property type="entry name" value="Sigma70_r2"/>
    <property type="match status" value="1"/>
</dbReference>
<comment type="caution">
    <text evidence="9">The sequence shown here is derived from an EMBL/GenBank/DDBJ whole genome shotgun (WGS) entry which is preliminary data.</text>
</comment>
<feature type="domain" description="RNA polymerase sigma factor 70 region 4 type 2" evidence="8">
    <location>
        <begin position="98"/>
        <end position="146"/>
    </location>
</feature>
<sequence>MSTLPFDVVVTRHGPAVLRVCRSVLTPPDADDAWSETFLSALRAYPDLPGGANVEAWLVRIARRKALDVLRAAGRRPAAVAEVPDGPSALGVWQPPEDELWDRLRALPPKQRQAVAYHHVAGLPHAEVALLLGGTAAAARRAAADGIAALRRATPGAPAPQGRSSSPDRTDPQERP</sequence>
<feature type="compositionally biased region" description="Basic and acidic residues" evidence="6">
    <location>
        <begin position="166"/>
        <end position="176"/>
    </location>
</feature>
<evidence type="ECO:0000259" key="8">
    <source>
        <dbReference type="Pfam" id="PF08281"/>
    </source>
</evidence>
<dbReference type="InterPro" id="IPR039425">
    <property type="entry name" value="RNA_pol_sigma-70-like"/>
</dbReference>
<proteinExistence type="inferred from homology"/>
<reference evidence="9 10" key="1">
    <citation type="submission" date="2021-03" db="EMBL/GenBank/DDBJ databases">
        <title>Sequencing the genomes of 1000 actinobacteria strains.</title>
        <authorList>
            <person name="Klenk H.-P."/>
        </authorList>
    </citation>
    <scope>NUCLEOTIDE SEQUENCE [LARGE SCALE GENOMIC DNA]</scope>
    <source>
        <strain evidence="9 10">DSM 12936</strain>
    </source>
</reference>
<keyword evidence="3" id="KW-0731">Sigma factor</keyword>
<dbReference type="PANTHER" id="PTHR43133:SF8">
    <property type="entry name" value="RNA POLYMERASE SIGMA FACTOR HI_1459-RELATED"/>
    <property type="match status" value="1"/>
</dbReference>
<name>A0ABS4Z6M7_9ACTN</name>
<evidence type="ECO:0000259" key="7">
    <source>
        <dbReference type="Pfam" id="PF04542"/>
    </source>
</evidence>
<dbReference type="Gene3D" id="1.10.1740.10">
    <property type="match status" value="1"/>
</dbReference>
<dbReference type="PANTHER" id="PTHR43133">
    <property type="entry name" value="RNA POLYMERASE ECF-TYPE SIGMA FACTO"/>
    <property type="match status" value="1"/>
</dbReference>
<dbReference type="InterPro" id="IPR013324">
    <property type="entry name" value="RNA_pol_sigma_r3/r4-like"/>
</dbReference>
<keyword evidence="10" id="KW-1185">Reference proteome</keyword>
<dbReference type="Pfam" id="PF08281">
    <property type="entry name" value="Sigma70_r4_2"/>
    <property type="match status" value="1"/>
</dbReference>
<evidence type="ECO:0000256" key="3">
    <source>
        <dbReference type="ARBA" id="ARBA00023082"/>
    </source>
</evidence>
<protein>
    <submittedName>
        <fullName evidence="9">RNA polymerase sigma factor (Sigma-70 family)</fullName>
    </submittedName>
</protein>
<dbReference type="Proteomes" id="UP000758168">
    <property type="component" value="Unassembled WGS sequence"/>
</dbReference>
<keyword evidence="2" id="KW-0805">Transcription regulation</keyword>
<evidence type="ECO:0000256" key="4">
    <source>
        <dbReference type="ARBA" id="ARBA00023125"/>
    </source>
</evidence>
<dbReference type="SUPFAM" id="SSF88946">
    <property type="entry name" value="Sigma2 domain of RNA polymerase sigma factors"/>
    <property type="match status" value="1"/>
</dbReference>